<gene>
    <name evidence="8" type="ORF">ROV92_13575</name>
</gene>
<dbReference type="InterPro" id="IPR052159">
    <property type="entry name" value="Competence_DNA_uptake"/>
</dbReference>
<dbReference type="InterPro" id="IPR025405">
    <property type="entry name" value="DUF4131"/>
</dbReference>
<feature type="transmembrane region" description="Helical" evidence="6">
    <location>
        <begin position="6"/>
        <end position="24"/>
    </location>
</feature>
<sequence>MVSERSAPPLFGGGSAAGLVLGALACMQLPVLLPLWLCAPLAVTAVAGWLARWRGRGWAMAVFGLAWATLHGHWALHRQMPPAAPAQDVRVLGRVVDLPHSGPDYTRFLLHVDEAGALPSLRGTRLQVTWNDPWRGPASAGGGGGRHAVRAGAHWELSLRLRAPRSRINPGGFDAERHALQRGISGNGTVRDPASARERLPARGLQAWRERSSTAIATQVAHPAARFVQALALGDTRGVSDADWEHLRALGLTHLVAISGFHVGVVAGFGVLLCRVSWWLCPALGRVRPRPQAAAWGAALAAAAYAVAAGGALPTVRAALMIGLVALARAGRRPVAVGQGLALAAMVMLLPAPMSVLSAGFWLSFGGVLWLLWCLPRTGPEGIGGGVRGFLAAQGVASLGLLPLCVALFGGTARLGPLVNLPIIPWWTLLVVPLSLLGTALHTLHDGAGGWAWRAAAGLFELSWQALQPLALHPRAMWWLAEAPVWAVPAALLGVFWWLLPRGAGGALSGLLLCLPLLWPAREAPAEGELELLVHDVGQGAAVLVRTAQHALWYDVGPPNGGDGNERILVPALRALGQGPPQQVMLSHDHLDHIGNLPSLRRQLPGLQALAPPGSAIAGDLPCQQGMRWQWDGVDFQVLHPAPGSRQAGNEDSCVLRIASRHGVVLLPGDIGRSTEQRLLQATPAALKADVVLVPHHGSGGSSSAGWVAAVAPRLALVSAGHQNRFGHPRREVVQRWQAQGAEVLATADAGAIRVWLGAQGLQLREQRAHASRWWDAAGRARSAAILSSIEQAAVGPEG</sequence>
<comment type="subcellular location">
    <subcellularLocation>
        <location evidence="1">Cell membrane</location>
        <topology evidence="1">Multi-pass membrane protein</topology>
    </subcellularLocation>
</comment>
<evidence type="ECO:0000256" key="4">
    <source>
        <dbReference type="ARBA" id="ARBA00022989"/>
    </source>
</evidence>
<dbReference type="InterPro" id="IPR035681">
    <property type="entry name" value="ComA-like_MBL"/>
</dbReference>
<evidence type="ECO:0000313" key="9">
    <source>
        <dbReference type="Proteomes" id="UP001251948"/>
    </source>
</evidence>
<evidence type="ECO:0000259" key="7">
    <source>
        <dbReference type="SMART" id="SM00849"/>
    </source>
</evidence>
<dbReference type="Gene3D" id="3.60.15.10">
    <property type="entry name" value="Ribonuclease Z/Hydroxyacylglutathione hydrolase-like"/>
    <property type="match status" value="1"/>
</dbReference>
<dbReference type="AlphaFoldDB" id="A0AAJ2JER5"/>
<accession>A0AAJ2JER5</accession>
<evidence type="ECO:0000256" key="2">
    <source>
        <dbReference type="ARBA" id="ARBA00022475"/>
    </source>
</evidence>
<feature type="transmembrane region" description="Helical" evidence="6">
    <location>
        <begin position="451"/>
        <end position="471"/>
    </location>
</feature>
<comment type="caution">
    <text evidence="8">The sequence shown here is derived from an EMBL/GenBank/DDBJ whole genome shotgun (WGS) entry which is preliminary data.</text>
</comment>
<keyword evidence="2" id="KW-1003">Cell membrane</keyword>
<dbReference type="Pfam" id="PF03772">
    <property type="entry name" value="Competence"/>
    <property type="match status" value="1"/>
</dbReference>
<organism evidence="8 9">
    <name type="scientific">Stenotrophomonas maltophilia</name>
    <name type="common">Pseudomonas maltophilia</name>
    <name type="synonym">Xanthomonas maltophilia</name>
    <dbReference type="NCBI Taxonomy" id="40324"/>
    <lineage>
        <taxon>Bacteria</taxon>
        <taxon>Pseudomonadati</taxon>
        <taxon>Pseudomonadota</taxon>
        <taxon>Gammaproteobacteria</taxon>
        <taxon>Lysobacterales</taxon>
        <taxon>Lysobacteraceae</taxon>
        <taxon>Stenotrophomonas</taxon>
        <taxon>Stenotrophomonas maltophilia group</taxon>
    </lineage>
</organism>
<keyword evidence="4 6" id="KW-1133">Transmembrane helix</keyword>
<feature type="transmembrane region" description="Helical" evidence="6">
    <location>
        <begin position="293"/>
        <end position="313"/>
    </location>
</feature>
<dbReference type="CDD" id="cd07731">
    <property type="entry name" value="ComA-like_MBL-fold"/>
    <property type="match status" value="1"/>
</dbReference>
<feature type="transmembrane region" description="Helical" evidence="6">
    <location>
        <begin position="387"/>
        <end position="411"/>
    </location>
</feature>
<keyword evidence="3 6" id="KW-0812">Transmembrane</keyword>
<feature type="transmembrane region" description="Helical" evidence="6">
    <location>
        <begin position="31"/>
        <end position="51"/>
    </location>
</feature>
<dbReference type="InterPro" id="IPR004797">
    <property type="entry name" value="Competence_ComEC/Rec2"/>
</dbReference>
<name>A0AAJ2JER5_STEMA</name>
<reference evidence="8" key="1">
    <citation type="submission" date="2023-07" db="EMBL/GenBank/DDBJ databases">
        <title>Comparative genomics of clinical Stenotrophomonas maltophilia isolates reveals regions of diversity which correlate with colonization and persistence in vivo.</title>
        <authorList>
            <person name="Mcdaniel M.S."/>
            <person name="Swords W.E."/>
            <person name="Sumpter N.A."/>
            <person name="Lindgren N.R."/>
            <person name="Billiot C.E."/>
        </authorList>
    </citation>
    <scope>NUCLEOTIDE SEQUENCE</scope>
    <source>
        <strain evidence="8">Ism4</strain>
    </source>
</reference>
<dbReference type="Proteomes" id="UP001251948">
    <property type="component" value="Unassembled WGS sequence"/>
</dbReference>
<dbReference type="PANTHER" id="PTHR30619:SF1">
    <property type="entry name" value="RECOMBINATION PROTEIN 2"/>
    <property type="match status" value="1"/>
</dbReference>
<dbReference type="Pfam" id="PF13567">
    <property type="entry name" value="DUF4131"/>
    <property type="match status" value="1"/>
</dbReference>
<dbReference type="SUPFAM" id="SSF56281">
    <property type="entry name" value="Metallo-hydrolase/oxidoreductase"/>
    <property type="match status" value="1"/>
</dbReference>
<dbReference type="NCBIfam" id="TIGR00361">
    <property type="entry name" value="ComEC_Rec2"/>
    <property type="match status" value="1"/>
</dbReference>
<proteinExistence type="predicted"/>
<dbReference type="PANTHER" id="PTHR30619">
    <property type="entry name" value="DNA INTERNALIZATION/COMPETENCE PROTEIN COMEC/REC2"/>
    <property type="match status" value="1"/>
</dbReference>
<dbReference type="InterPro" id="IPR036866">
    <property type="entry name" value="RibonucZ/Hydroxyglut_hydro"/>
</dbReference>
<keyword evidence="5 6" id="KW-0472">Membrane</keyword>
<feature type="transmembrane region" description="Helical" evidence="6">
    <location>
        <begin position="252"/>
        <end position="273"/>
    </location>
</feature>
<protein>
    <submittedName>
        <fullName evidence="8">DNA internalization-related competence protein ComEC/Rec2</fullName>
    </submittedName>
</protein>
<feature type="domain" description="Metallo-beta-lactamase" evidence="7">
    <location>
        <begin position="539"/>
        <end position="722"/>
    </location>
</feature>
<dbReference type="PROSITE" id="PS51257">
    <property type="entry name" value="PROKAR_LIPOPROTEIN"/>
    <property type="match status" value="1"/>
</dbReference>
<dbReference type="NCBIfam" id="TIGR00360">
    <property type="entry name" value="ComEC_N-term"/>
    <property type="match status" value="1"/>
</dbReference>
<dbReference type="Pfam" id="PF00753">
    <property type="entry name" value="Lactamase_B"/>
    <property type="match status" value="1"/>
</dbReference>
<evidence type="ECO:0000313" key="8">
    <source>
        <dbReference type="EMBL" id="MDT3469010.1"/>
    </source>
</evidence>
<dbReference type="GO" id="GO:0030420">
    <property type="term" value="P:establishment of competence for transformation"/>
    <property type="evidence" value="ECO:0007669"/>
    <property type="project" value="InterPro"/>
</dbReference>
<dbReference type="GO" id="GO:0005886">
    <property type="term" value="C:plasma membrane"/>
    <property type="evidence" value="ECO:0007669"/>
    <property type="project" value="UniProtKB-SubCell"/>
</dbReference>
<feature type="transmembrane region" description="Helical" evidence="6">
    <location>
        <begin position="477"/>
        <end position="500"/>
    </location>
</feature>
<dbReference type="InterPro" id="IPR001279">
    <property type="entry name" value="Metallo-B-lactamas"/>
</dbReference>
<evidence type="ECO:0000256" key="3">
    <source>
        <dbReference type="ARBA" id="ARBA00022692"/>
    </source>
</evidence>
<dbReference type="InterPro" id="IPR004477">
    <property type="entry name" value="ComEC_N"/>
</dbReference>
<evidence type="ECO:0000256" key="5">
    <source>
        <dbReference type="ARBA" id="ARBA00023136"/>
    </source>
</evidence>
<dbReference type="EMBL" id="JAVSKO010000005">
    <property type="protein sequence ID" value="MDT3469010.1"/>
    <property type="molecule type" value="Genomic_DNA"/>
</dbReference>
<evidence type="ECO:0000256" key="6">
    <source>
        <dbReference type="SAM" id="Phobius"/>
    </source>
</evidence>
<feature type="transmembrane region" description="Helical" evidence="6">
    <location>
        <begin position="423"/>
        <end position="444"/>
    </location>
</feature>
<evidence type="ECO:0000256" key="1">
    <source>
        <dbReference type="ARBA" id="ARBA00004651"/>
    </source>
</evidence>
<dbReference type="SMART" id="SM00849">
    <property type="entry name" value="Lactamase_B"/>
    <property type="match status" value="1"/>
</dbReference>
<dbReference type="RefSeq" id="WP_312562775.1">
    <property type="nucleotide sequence ID" value="NZ_JAVSKO010000005.1"/>
</dbReference>